<dbReference type="GO" id="GO:0030170">
    <property type="term" value="F:pyridoxal phosphate binding"/>
    <property type="evidence" value="ECO:0007669"/>
    <property type="project" value="InterPro"/>
</dbReference>
<comment type="cofactor">
    <cofactor evidence="1 5 6">
        <name>pyridoxal 5'-phosphate</name>
        <dbReference type="ChEBI" id="CHEBI:597326"/>
    </cofactor>
</comment>
<dbReference type="Gene3D" id="3.40.640.10">
    <property type="entry name" value="Type I PLP-dependent aspartate aminotransferase-like (Major domain)"/>
    <property type="match status" value="1"/>
</dbReference>
<dbReference type="InterPro" id="IPR010977">
    <property type="entry name" value="Aromatic_deC"/>
</dbReference>
<sequence length="542" mass="58657">MESEASSSPSHVLPSASQISESLLELHRQLPSTGLGLDAAKQHLTKDVAPALNANSQSSRYYGFVTGGATPAAVFADNMVTEYDQNVQVHLPNETIATDVEAAALDMVCDLVDLDPKAWNHRTFTTGATASNVLGLACAREHIIKTAAARNGVTADVSSQGLFGAMQAAGINKIQILTTMPHSSLRKAASILGLGHSSVRDMGNHAAHAPHRFNLHALELALQESQNTASIISISCSEVNSGLFATEADDMLALRKLADQYDAWLHVDAAFGLLVRILPSKPEYELLKRGVSNLELADSIAADAHKLFNVPYDCGIFLSRHLDLATAVFQNPGAPYLNAAAGSVPSPLNIGIENSRRFRALPVYANMVAYGQQGFVDMLERQIKLARTIAAYMHASDAYQLLPPLEQQDDATYPSIFMIVLFRAVDTDLNVTLVRRINATRKIYVSGTSWQSEPACRFAISNWRSSVEEDWDVIKEVLNDVAGGKMLELTPPRSWFNQQIQSRVPSSPSGVCVAPCSISCLINAPKLSTTNPLCYRVSSRVS</sequence>
<dbReference type="EMBL" id="CAIJEO010000002">
    <property type="protein sequence ID" value="CAD0085443.1"/>
    <property type="molecule type" value="Genomic_DNA"/>
</dbReference>
<evidence type="ECO:0000313" key="8">
    <source>
        <dbReference type="Proteomes" id="UP000714618"/>
    </source>
</evidence>
<dbReference type="PANTHER" id="PTHR11999:SF165">
    <property type="entry name" value="DECARBOXYLASE, PUTATIVE (AFU_ORTHOLOGUE AFUA_2G04980)-RELATED"/>
    <property type="match status" value="1"/>
</dbReference>
<dbReference type="GO" id="GO:0016831">
    <property type="term" value="F:carboxy-lyase activity"/>
    <property type="evidence" value="ECO:0007669"/>
    <property type="project" value="InterPro"/>
</dbReference>
<dbReference type="Gene3D" id="3.90.1150.10">
    <property type="entry name" value="Aspartate Aminotransferase, domain 1"/>
    <property type="match status" value="1"/>
</dbReference>
<dbReference type="InterPro" id="IPR002129">
    <property type="entry name" value="PyrdxlP-dep_de-COase"/>
</dbReference>
<evidence type="ECO:0000313" key="7">
    <source>
        <dbReference type="EMBL" id="CAD0085443.1"/>
    </source>
</evidence>
<dbReference type="GO" id="GO:0019752">
    <property type="term" value="P:carboxylic acid metabolic process"/>
    <property type="evidence" value="ECO:0007669"/>
    <property type="project" value="InterPro"/>
</dbReference>
<keyword evidence="3 5" id="KW-0663">Pyridoxal phosphate</keyword>
<dbReference type="AlphaFoldDB" id="A0A9N8JG98"/>
<reference evidence="7" key="1">
    <citation type="submission" date="2020-06" db="EMBL/GenBank/DDBJ databases">
        <authorList>
            <person name="Onetto C."/>
        </authorList>
    </citation>
    <scope>NUCLEOTIDE SEQUENCE</scope>
</reference>
<dbReference type="OrthoDB" id="2161780at2759"/>
<comment type="similarity">
    <text evidence="2 6">Belongs to the group II decarboxylase family.</text>
</comment>
<evidence type="ECO:0000256" key="3">
    <source>
        <dbReference type="ARBA" id="ARBA00022898"/>
    </source>
</evidence>
<evidence type="ECO:0000256" key="2">
    <source>
        <dbReference type="ARBA" id="ARBA00009533"/>
    </source>
</evidence>
<protein>
    <recommendedName>
        <fullName evidence="9">PLP-dependent transferase</fullName>
    </recommendedName>
</protein>
<feature type="modified residue" description="N6-(pyridoxal phosphate)lysine" evidence="5">
    <location>
        <position position="306"/>
    </location>
</feature>
<dbReference type="Proteomes" id="UP000714618">
    <property type="component" value="Unassembled WGS sequence"/>
</dbReference>
<proteinExistence type="inferred from homology"/>
<dbReference type="InterPro" id="IPR015422">
    <property type="entry name" value="PyrdxlP-dep_Trfase_small"/>
</dbReference>
<dbReference type="InterPro" id="IPR015424">
    <property type="entry name" value="PyrdxlP-dep_Trfase"/>
</dbReference>
<evidence type="ECO:0000256" key="4">
    <source>
        <dbReference type="ARBA" id="ARBA00023239"/>
    </source>
</evidence>
<gene>
    <name evidence="7" type="ORF">AWRI4233_LOCUS206</name>
</gene>
<dbReference type="GO" id="GO:0005737">
    <property type="term" value="C:cytoplasm"/>
    <property type="evidence" value="ECO:0007669"/>
    <property type="project" value="TreeGrafter"/>
</dbReference>
<organism evidence="7 8">
    <name type="scientific">Aureobasidium mustum</name>
    <dbReference type="NCBI Taxonomy" id="2773714"/>
    <lineage>
        <taxon>Eukaryota</taxon>
        <taxon>Fungi</taxon>
        <taxon>Dikarya</taxon>
        <taxon>Ascomycota</taxon>
        <taxon>Pezizomycotina</taxon>
        <taxon>Dothideomycetes</taxon>
        <taxon>Dothideomycetidae</taxon>
        <taxon>Dothideales</taxon>
        <taxon>Saccotheciaceae</taxon>
        <taxon>Aureobasidium</taxon>
    </lineage>
</organism>
<dbReference type="SUPFAM" id="SSF53383">
    <property type="entry name" value="PLP-dependent transferases"/>
    <property type="match status" value="1"/>
</dbReference>
<name>A0A9N8JG98_9PEZI</name>
<comment type="caution">
    <text evidence="7">The sequence shown here is derived from an EMBL/GenBank/DDBJ whole genome shotgun (WGS) entry which is preliminary data.</text>
</comment>
<evidence type="ECO:0000256" key="1">
    <source>
        <dbReference type="ARBA" id="ARBA00001933"/>
    </source>
</evidence>
<dbReference type="Pfam" id="PF00282">
    <property type="entry name" value="Pyridoxal_deC"/>
    <property type="match status" value="1"/>
</dbReference>
<accession>A0A9N8JG98</accession>
<evidence type="ECO:0008006" key="9">
    <source>
        <dbReference type="Google" id="ProtNLM"/>
    </source>
</evidence>
<evidence type="ECO:0000256" key="6">
    <source>
        <dbReference type="RuleBase" id="RU000382"/>
    </source>
</evidence>
<dbReference type="InterPro" id="IPR021115">
    <property type="entry name" value="Pyridoxal-P_BS"/>
</dbReference>
<dbReference type="InterPro" id="IPR015421">
    <property type="entry name" value="PyrdxlP-dep_Trfase_major"/>
</dbReference>
<dbReference type="PANTHER" id="PTHR11999">
    <property type="entry name" value="GROUP II PYRIDOXAL-5-PHOSPHATE DECARBOXYLASE"/>
    <property type="match status" value="1"/>
</dbReference>
<keyword evidence="4 6" id="KW-0456">Lyase</keyword>
<dbReference type="PROSITE" id="PS00392">
    <property type="entry name" value="DDC_GAD_HDC_YDC"/>
    <property type="match status" value="1"/>
</dbReference>
<evidence type="ECO:0000256" key="5">
    <source>
        <dbReference type="PIRSR" id="PIRSR602129-50"/>
    </source>
</evidence>
<keyword evidence="8" id="KW-1185">Reference proteome</keyword>